<proteinExistence type="predicted"/>
<dbReference type="SUPFAM" id="SSF53187">
    <property type="entry name" value="Zn-dependent exopeptidases"/>
    <property type="match status" value="1"/>
</dbReference>
<organism evidence="4 5">
    <name type="scientific">Nocardioides nanhaiensis</name>
    <dbReference type="NCBI Taxonomy" id="1476871"/>
    <lineage>
        <taxon>Bacteria</taxon>
        <taxon>Bacillati</taxon>
        <taxon>Actinomycetota</taxon>
        <taxon>Actinomycetes</taxon>
        <taxon>Propionibacteriales</taxon>
        <taxon>Nocardioidaceae</taxon>
        <taxon>Nocardioides</taxon>
    </lineage>
</organism>
<dbReference type="InterPro" id="IPR050695">
    <property type="entry name" value="N-acetylmuramoyl_amidase_3"/>
</dbReference>
<sequence>MRAWAAGLASALLLAVLPAAPAAADDEGHSALVGGVLAGAADREPLAGRVVVLDAGHQLGNARFPRQTSRLVPAGGFRKPCNTTGTATNGGVPEATIVWQVTRLLQRRLERMGARVVLTRTSNSARRWGPCVDARGRAGNRLPSGGAADLKLSIHADGSYARGARGFHVIVPPARRPWTHDIARPSLHLARDVRGSLRRAGLRPATYVARGTGIDVRSDLATLNLSDVPTALVELGNLRDRGDARRLTSRAGQARHAAALARAVRLHLR</sequence>
<feature type="chain" id="PRO_5045475011" description="MurNAc-LAA domain-containing protein" evidence="2">
    <location>
        <begin position="25"/>
        <end position="269"/>
    </location>
</feature>
<keyword evidence="2" id="KW-0732">Signal</keyword>
<keyword evidence="5" id="KW-1185">Reference proteome</keyword>
<dbReference type="EMBL" id="BAABIM010000001">
    <property type="protein sequence ID" value="GAA4673131.1"/>
    <property type="molecule type" value="Genomic_DNA"/>
</dbReference>
<evidence type="ECO:0000256" key="1">
    <source>
        <dbReference type="ARBA" id="ARBA00022801"/>
    </source>
</evidence>
<dbReference type="RefSeq" id="WP_345262800.1">
    <property type="nucleotide sequence ID" value="NZ_BAABIM010000001.1"/>
</dbReference>
<feature type="signal peptide" evidence="2">
    <location>
        <begin position="1"/>
        <end position="24"/>
    </location>
</feature>
<dbReference type="Proteomes" id="UP001500621">
    <property type="component" value="Unassembled WGS sequence"/>
</dbReference>
<dbReference type="InterPro" id="IPR002508">
    <property type="entry name" value="MurNAc-LAA_cat"/>
</dbReference>
<evidence type="ECO:0000256" key="2">
    <source>
        <dbReference type="SAM" id="SignalP"/>
    </source>
</evidence>
<comment type="caution">
    <text evidence="4">The sequence shown here is derived from an EMBL/GenBank/DDBJ whole genome shotgun (WGS) entry which is preliminary data.</text>
</comment>
<accession>A0ABP8VX85</accession>
<dbReference type="PANTHER" id="PTHR30404">
    <property type="entry name" value="N-ACETYLMURAMOYL-L-ALANINE AMIDASE"/>
    <property type="match status" value="1"/>
</dbReference>
<evidence type="ECO:0000259" key="3">
    <source>
        <dbReference type="SMART" id="SM00646"/>
    </source>
</evidence>
<dbReference type="PANTHER" id="PTHR30404:SF0">
    <property type="entry name" value="N-ACETYLMURAMOYL-L-ALANINE AMIDASE AMIC"/>
    <property type="match status" value="1"/>
</dbReference>
<name>A0ABP8VX85_9ACTN</name>
<dbReference type="Gene3D" id="3.40.630.40">
    <property type="entry name" value="Zn-dependent exopeptidases"/>
    <property type="match status" value="1"/>
</dbReference>
<dbReference type="CDD" id="cd02696">
    <property type="entry name" value="MurNAc-LAA"/>
    <property type="match status" value="1"/>
</dbReference>
<reference evidence="5" key="1">
    <citation type="journal article" date="2019" name="Int. J. Syst. Evol. Microbiol.">
        <title>The Global Catalogue of Microorganisms (GCM) 10K type strain sequencing project: providing services to taxonomists for standard genome sequencing and annotation.</title>
        <authorList>
            <consortium name="The Broad Institute Genomics Platform"/>
            <consortium name="The Broad Institute Genome Sequencing Center for Infectious Disease"/>
            <person name="Wu L."/>
            <person name="Ma J."/>
        </authorList>
    </citation>
    <scope>NUCLEOTIDE SEQUENCE [LARGE SCALE GENOMIC DNA]</scope>
    <source>
        <strain evidence="5">JCM 18127</strain>
    </source>
</reference>
<feature type="domain" description="MurNAc-LAA" evidence="3">
    <location>
        <begin position="140"/>
        <end position="265"/>
    </location>
</feature>
<evidence type="ECO:0000313" key="5">
    <source>
        <dbReference type="Proteomes" id="UP001500621"/>
    </source>
</evidence>
<evidence type="ECO:0000313" key="4">
    <source>
        <dbReference type="EMBL" id="GAA4673131.1"/>
    </source>
</evidence>
<dbReference type="SMART" id="SM00646">
    <property type="entry name" value="Ami_3"/>
    <property type="match status" value="1"/>
</dbReference>
<dbReference type="Pfam" id="PF01520">
    <property type="entry name" value="Amidase_3"/>
    <property type="match status" value="1"/>
</dbReference>
<gene>
    <name evidence="4" type="ORF">GCM10023226_07620</name>
</gene>
<protein>
    <recommendedName>
        <fullName evidence="3">MurNAc-LAA domain-containing protein</fullName>
    </recommendedName>
</protein>
<keyword evidence="1" id="KW-0378">Hydrolase</keyword>